<dbReference type="Proteomes" id="UP000004367">
    <property type="component" value="Unassembled WGS sequence"/>
</dbReference>
<dbReference type="eggNOG" id="COG1327">
    <property type="taxonomic scope" value="Bacteria"/>
</dbReference>
<evidence type="ECO:0000256" key="3">
    <source>
        <dbReference type="ARBA" id="ARBA00022741"/>
    </source>
</evidence>
<comment type="caution">
    <text evidence="10">The sequence shown here is derived from an EMBL/GenBank/DDBJ whole genome shotgun (WGS) entry which is preliminary data.</text>
</comment>
<keyword evidence="2 8" id="KW-0479">Metal-binding</keyword>
<evidence type="ECO:0000313" key="10">
    <source>
        <dbReference type="EMBL" id="GAB47413.1"/>
    </source>
</evidence>
<keyword evidence="1 8" id="KW-0678">Repressor</keyword>
<evidence type="ECO:0000256" key="2">
    <source>
        <dbReference type="ARBA" id="ARBA00022723"/>
    </source>
</evidence>
<protein>
    <recommendedName>
        <fullName evidence="8">Transcriptional repressor NrdR</fullName>
    </recommendedName>
</protein>
<dbReference type="Pfam" id="PF22811">
    <property type="entry name" value="Zn_ribbon_NrdR"/>
    <property type="match status" value="1"/>
</dbReference>
<dbReference type="RefSeq" id="WP_009481311.1">
    <property type="nucleotide sequence ID" value="NZ_BAFE01000009.1"/>
</dbReference>
<name>H5UNV5_9MICO</name>
<evidence type="ECO:0000256" key="8">
    <source>
        <dbReference type="HAMAP-Rule" id="MF_00440"/>
    </source>
</evidence>
<evidence type="ECO:0000256" key="1">
    <source>
        <dbReference type="ARBA" id="ARBA00022491"/>
    </source>
</evidence>
<dbReference type="GO" id="GO:0005524">
    <property type="term" value="F:ATP binding"/>
    <property type="evidence" value="ECO:0007669"/>
    <property type="project" value="UniProtKB-UniRule"/>
</dbReference>
<dbReference type="Pfam" id="PF03477">
    <property type="entry name" value="ATP-cone"/>
    <property type="match status" value="1"/>
</dbReference>
<keyword evidence="6 8" id="KW-0238">DNA-binding</keyword>
<comment type="function">
    <text evidence="8">Negatively regulates transcription of bacterial ribonucleotide reductase nrd genes and operons by binding to NrdR-boxes.</text>
</comment>
<feature type="zinc finger region" evidence="8">
    <location>
        <begin position="3"/>
        <end position="34"/>
    </location>
</feature>
<dbReference type="InterPro" id="IPR055173">
    <property type="entry name" value="NrdR-like_N"/>
</dbReference>
<evidence type="ECO:0000256" key="4">
    <source>
        <dbReference type="ARBA" id="ARBA00022840"/>
    </source>
</evidence>
<dbReference type="NCBIfam" id="TIGR00244">
    <property type="entry name" value="transcriptional regulator NrdR"/>
    <property type="match status" value="1"/>
</dbReference>
<feature type="domain" description="ATP-cone" evidence="9">
    <location>
        <begin position="46"/>
        <end position="136"/>
    </location>
</feature>
<evidence type="ECO:0000256" key="7">
    <source>
        <dbReference type="ARBA" id="ARBA00023163"/>
    </source>
</evidence>
<comment type="similarity">
    <text evidence="8">Belongs to the NrdR family.</text>
</comment>
<proteinExistence type="inferred from homology"/>
<dbReference type="OrthoDB" id="9807461at2"/>
<evidence type="ECO:0000313" key="11">
    <source>
        <dbReference type="Proteomes" id="UP000004367"/>
    </source>
</evidence>
<comment type="cofactor">
    <cofactor evidence="8">
        <name>Zn(2+)</name>
        <dbReference type="ChEBI" id="CHEBI:29105"/>
    </cofactor>
    <text evidence="8">Binds 1 zinc ion.</text>
</comment>
<gene>
    <name evidence="8 10" type="primary">nrdR</name>
    <name evidence="10" type="ORF">MOPEL_009_01040</name>
</gene>
<dbReference type="PANTHER" id="PTHR30455:SF2">
    <property type="entry name" value="TRANSCRIPTIONAL REPRESSOR NRDR"/>
    <property type="match status" value="1"/>
</dbReference>
<dbReference type="HAMAP" id="MF_00440">
    <property type="entry name" value="NrdR"/>
    <property type="match status" value="1"/>
</dbReference>
<keyword evidence="5 8" id="KW-0805">Transcription regulation</keyword>
<organism evidence="10 11">
    <name type="scientific">Mobilicoccus pelagius NBRC 104925</name>
    <dbReference type="NCBI Taxonomy" id="1089455"/>
    <lineage>
        <taxon>Bacteria</taxon>
        <taxon>Bacillati</taxon>
        <taxon>Actinomycetota</taxon>
        <taxon>Actinomycetes</taxon>
        <taxon>Micrococcales</taxon>
        <taxon>Dermatophilaceae</taxon>
        <taxon>Mobilicoccus</taxon>
    </lineage>
</organism>
<dbReference type="AlphaFoldDB" id="H5UNV5"/>
<dbReference type="GO" id="GO:0003677">
    <property type="term" value="F:DNA binding"/>
    <property type="evidence" value="ECO:0007669"/>
    <property type="project" value="UniProtKB-KW"/>
</dbReference>
<keyword evidence="8" id="KW-0862">Zinc</keyword>
<evidence type="ECO:0000256" key="5">
    <source>
        <dbReference type="ARBA" id="ARBA00023015"/>
    </source>
</evidence>
<evidence type="ECO:0000259" key="9">
    <source>
        <dbReference type="PROSITE" id="PS51161"/>
    </source>
</evidence>
<dbReference type="PANTHER" id="PTHR30455">
    <property type="entry name" value="TRANSCRIPTIONAL REPRESSOR NRDR"/>
    <property type="match status" value="1"/>
</dbReference>
<keyword evidence="4 8" id="KW-0067">ATP-binding</keyword>
<reference evidence="10 11" key="1">
    <citation type="submission" date="2012-02" db="EMBL/GenBank/DDBJ databases">
        <title>Whole genome shotgun sequence of Mobilicoccus pelagius NBRC 104925.</title>
        <authorList>
            <person name="Yoshida Y."/>
            <person name="Hosoyama A."/>
            <person name="Tsuchikane K."/>
            <person name="Katsumata H."/>
            <person name="Yamazaki S."/>
            <person name="Fujita N."/>
        </authorList>
    </citation>
    <scope>NUCLEOTIDE SEQUENCE [LARGE SCALE GENOMIC DNA]</scope>
    <source>
        <strain evidence="10 11">NBRC 104925</strain>
    </source>
</reference>
<keyword evidence="7 8" id="KW-0804">Transcription</keyword>
<keyword evidence="3 8" id="KW-0547">Nucleotide-binding</keyword>
<keyword evidence="11" id="KW-1185">Reference proteome</keyword>
<dbReference type="InterPro" id="IPR003796">
    <property type="entry name" value="RNR_NrdR-like"/>
</dbReference>
<accession>H5UNV5</accession>
<sequence>MHCPFCRHTDSRVVDSRLIDDGAAIRRRRQCGSCGRRFTTTESAGLSVIKRSGVTEPFSRTKVLVGVRKACQGRPVDEDALALLAQQVEEVVRSTGQAEIDAHEVGLAVLGPLRELDEVAYLRFASVYQNFETLEDFEAAIALLRLDRSARAEESSAGSTP</sequence>
<dbReference type="GO" id="GO:0045892">
    <property type="term" value="P:negative regulation of DNA-templated transcription"/>
    <property type="evidence" value="ECO:0007669"/>
    <property type="project" value="UniProtKB-UniRule"/>
</dbReference>
<dbReference type="EMBL" id="BAFE01000009">
    <property type="protein sequence ID" value="GAB47413.1"/>
    <property type="molecule type" value="Genomic_DNA"/>
</dbReference>
<evidence type="ECO:0000256" key="6">
    <source>
        <dbReference type="ARBA" id="ARBA00023125"/>
    </source>
</evidence>
<dbReference type="GO" id="GO:0008270">
    <property type="term" value="F:zinc ion binding"/>
    <property type="evidence" value="ECO:0007669"/>
    <property type="project" value="UniProtKB-UniRule"/>
</dbReference>
<dbReference type="PROSITE" id="PS51161">
    <property type="entry name" value="ATP_CONE"/>
    <property type="match status" value="1"/>
</dbReference>
<dbReference type="InterPro" id="IPR005144">
    <property type="entry name" value="ATP-cone_dom"/>
</dbReference>
<dbReference type="STRING" id="1089455.MOPEL_009_01040"/>
<keyword evidence="8" id="KW-0863">Zinc-finger</keyword>